<sequence length="221" mass="24113">MPSFTNILSSLACLMVVTNAAPTNNVARQHLSDRTVSTPSQNSDSRSTRSECPTGSEAAQLIPSAIYDVFPNHPDLAKDPVNGVHLETYNNASQVEQVLVFKGIPTSAKECSLGWQQGERIERVFVVKGSDALSEARLMTGFPAEGEKVTYKSTQPFVSGNTFAGIDFTNWDDLDVELHIGGGFACAETVYIKVNLRNKDGNSKVYLNQDENNGYYVSYSC</sequence>
<feature type="region of interest" description="Disordered" evidence="1">
    <location>
        <begin position="31"/>
        <end position="56"/>
    </location>
</feature>
<dbReference type="OrthoDB" id="5431298at2759"/>
<dbReference type="AlphaFoldDB" id="A0A9P9D6A0"/>
<organism evidence="3 4">
    <name type="scientific">Dactylonectria estremocensis</name>
    <dbReference type="NCBI Taxonomy" id="1079267"/>
    <lineage>
        <taxon>Eukaryota</taxon>
        <taxon>Fungi</taxon>
        <taxon>Dikarya</taxon>
        <taxon>Ascomycota</taxon>
        <taxon>Pezizomycotina</taxon>
        <taxon>Sordariomycetes</taxon>
        <taxon>Hypocreomycetidae</taxon>
        <taxon>Hypocreales</taxon>
        <taxon>Nectriaceae</taxon>
        <taxon>Dactylonectria</taxon>
    </lineage>
</organism>
<proteinExistence type="predicted"/>
<keyword evidence="2" id="KW-0732">Signal</keyword>
<feature type="signal peptide" evidence="2">
    <location>
        <begin position="1"/>
        <end position="20"/>
    </location>
</feature>
<protein>
    <recommendedName>
        <fullName evidence="5">Ubiquitin 3 binding protein But2 C-terminal domain-containing protein</fullName>
    </recommendedName>
</protein>
<feature type="compositionally biased region" description="Polar residues" evidence="1">
    <location>
        <begin position="34"/>
        <end position="53"/>
    </location>
</feature>
<name>A0A9P9D6A0_9HYPO</name>
<evidence type="ECO:0000313" key="4">
    <source>
        <dbReference type="Proteomes" id="UP000717696"/>
    </source>
</evidence>
<evidence type="ECO:0000256" key="1">
    <source>
        <dbReference type="SAM" id="MobiDB-lite"/>
    </source>
</evidence>
<gene>
    <name evidence="3" type="ORF">B0J13DRAFT_243437</name>
</gene>
<feature type="chain" id="PRO_5040151061" description="Ubiquitin 3 binding protein But2 C-terminal domain-containing protein" evidence="2">
    <location>
        <begin position="21"/>
        <end position="221"/>
    </location>
</feature>
<comment type="caution">
    <text evidence="3">The sequence shown here is derived from an EMBL/GenBank/DDBJ whole genome shotgun (WGS) entry which is preliminary data.</text>
</comment>
<evidence type="ECO:0000313" key="3">
    <source>
        <dbReference type="EMBL" id="KAH7113451.1"/>
    </source>
</evidence>
<dbReference type="Proteomes" id="UP000717696">
    <property type="component" value="Unassembled WGS sequence"/>
</dbReference>
<reference evidence="3" key="1">
    <citation type="journal article" date="2021" name="Nat. Commun.">
        <title>Genetic determinants of endophytism in the Arabidopsis root mycobiome.</title>
        <authorList>
            <person name="Mesny F."/>
            <person name="Miyauchi S."/>
            <person name="Thiergart T."/>
            <person name="Pickel B."/>
            <person name="Atanasova L."/>
            <person name="Karlsson M."/>
            <person name="Huettel B."/>
            <person name="Barry K.W."/>
            <person name="Haridas S."/>
            <person name="Chen C."/>
            <person name="Bauer D."/>
            <person name="Andreopoulos W."/>
            <person name="Pangilinan J."/>
            <person name="LaButti K."/>
            <person name="Riley R."/>
            <person name="Lipzen A."/>
            <person name="Clum A."/>
            <person name="Drula E."/>
            <person name="Henrissat B."/>
            <person name="Kohler A."/>
            <person name="Grigoriev I.V."/>
            <person name="Martin F.M."/>
            <person name="Hacquard S."/>
        </authorList>
    </citation>
    <scope>NUCLEOTIDE SEQUENCE</scope>
    <source>
        <strain evidence="3">MPI-CAGE-AT-0021</strain>
    </source>
</reference>
<accession>A0A9P9D6A0</accession>
<dbReference type="EMBL" id="JAGMUU010000046">
    <property type="protein sequence ID" value="KAH7113451.1"/>
    <property type="molecule type" value="Genomic_DNA"/>
</dbReference>
<evidence type="ECO:0008006" key="5">
    <source>
        <dbReference type="Google" id="ProtNLM"/>
    </source>
</evidence>
<evidence type="ECO:0000256" key="2">
    <source>
        <dbReference type="SAM" id="SignalP"/>
    </source>
</evidence>
<keyword evidence="4" id="KW-1185">Reference proteome</keyword>